<gene>
    <name evidence="1" type="ORF">DUI87_14651</name>
</gene>
<organism evidence="1 2">
    <name type="scientific">Hirundo rustica rustica</name>
    <dbReference type="NCBI Taxonomy" id="333673"/>
    <lineage>
        <taxon>Eukaryota</taxon>
        <taxon>Metazoa</taxon>
        <taxon>Chordata</taxon>
        <taxon>Craniata</taxon>
        <taxon>Vertebrata</taxon>
        <taxon>Euteleostomi</taxon>
        <taxon>Archelosauria</taxon>
        <taxon>Archosauria</taxon>
        <taxon>Dinosauria</taxon>
        <taxon>Saurischia</taxon>
        <taxon>Theropoda</taxon>
        <taxon>Coelurosauria</taxon>
        <taxon>Aves</taxon>
        <taxon>Neognathae</taxon>
        <taxon>Neoaves</taxon>
        <taxon>Telluraves</taxon>
        <taxon>Australaves</taxon>
        <taxon>Passeriformes</taxon>
        <taxon>Sylvioidea</taxon>
        <taxon>Hirundinidae</taxon>
        <taxon>Hirundo</taxon>
    </lineage>
</organism>
<comment type="caution">
    <text evidence="1">The sequence shown here is derived from an EMBL/GenBank/DDBJ whole genome shotgun (WGS) entry which is preliminary data.</text>
</comment>
<reference evidence="1 2" key="1">
    <citation type="submission" date="2018-07" db="EMBL/GenBank/DDBJ databases">
        <title>A high quality draft genome assembly of the barn swallow (H. rustica rustica).</title>
        <authorList>
            <person name="Formenti G."/>
            <person name="Chiara M."/>
            <person name="Poveda L."/>
            <person name="Francoijs K.-J."/>
            <person name="Bonisoli-Alquati A."/>
            <person name="Canova L."/>
            <person name="Gianfranceschi L."/>
            <person name="Horner D.S."/>
            <person name="Saino N."/>
        </authorList>
    </citation>
    <scope>NUCLEOTIDE SEQUENCE [LARGE SCALE GENOMIC DNA]</scope>
    <source>
        <strain evidence="1">Chelidonia</strain>
        <tissue evidence="1">Blood</tissue>
    </source>
</reference>
<dbReference type="Proteomes" id="UP000269221">
    <property type="component" value="Unassembled WGS sequence"/>
</dbReference>
<dbReference type="AlphaFoldDB" id="A0A3M0KMH0"/>
<dbReference type="EMBL" id="QRBI01000117">
    <property type="protein sequence ID" value="RMC08407.1"/>
    <property type="molecule type" value="Genomic_DNA"/>
</dbReference>
<sequence length="143" mass="15843">MGLWVLPPRLQFLMNYSSVGPFRRVQSFRSSLLQFGSLVELQALPPHLFQHRLFSPCVHRSLPGAYSIIDLSWLSLLQPYLCQCGLLHGLQVDLCFHMAPSPGPSLSGTLEFQHVQYSSAAPTICQSLCVTIAVLKMSPSTAE</sequence>
<protein>
    <submittedName>
        <fullName evidence="1">Uncharacterized protein</fullName>
    </submittedName>
</protein>
<keyword evidence="2" id="KW-1185">Reference proteome</keyword>
<evidence type="ECO:0000313" key="2">
    <source>
        <dbReference type="Proteomes" id="UP000269221"/>
    </source>
</evidence>
<name>A0A3M0KMH0_HIRRU</name>
<proteinExistence type="predicted"/>
<evidence type="ECO:0000313" key="1">
    <source>
        <dbReference type="EMBL" id="RMC08407.1"/>
    </source>
</evidence>
<accession>A0A3M0KMH0</accession>